<keyword evidence="6" id="KW-1185">Reference proteome</keyword>
<reference evidence="5 6" key="1">
    <citation type="submission" date="2020-08" db="EMBL/GenBank/DDBJ databases">
        <title>Genomic Encyclopedia of Type Strains, Phase IV (KMG-IV): sequencing the most valuable type-strain genomes for metagenomic binning, comparative biology and taxonomic classification.</title>
        <authorList>
            <person name="Goeker M."/>
        </authorList>
    </citation>
    <scope>NUCLEOTIDE SEQUENCE [LARGE SCALE GENOMIC DNA]</scope>
    <source>
        <strain evidence="5 6">DSM 2461</strain>
    </source>
</reference>
<evidence type="ECO:0000313" key="6">
    <source>
        <dbReference type="Proteomes" id="UP000587760"/>
    </source>
</evidence>
<proteinExistence type="inferred from homology"/>
<protein>
    <recommendedName>
        <fullName evidence="4">phosphoglycolate phosphatase</fullName>
        <ecNumber evidence="4">3.1.3.18</ecNumber>
    </recommendedName>
</protein>
<dbReference type="NCBIfam" id="TIGR01509">
    <property type="entry name" value="HAD-SF-IA-v3"/>
    <property type="match status" value="1"/>
</dbReference>
<dbReference type="GO" id="GO:0006281">
    <property type="term" value="P:DNA repair"/>
    <property type="evidence" value="ECO:0007669"/>
    <property type="project" value="TreeGrafter"/>
</dbReference>
<dbReference type="Gene3D" id="3.40.50.1000">
    <property type="entry name" value="HAD superfamily/HAD-like"/>
    <property type="match status" value="1"/>
</dbReference>
<dbReference type="InterPro" id="IPR023214">
    <property type="entry name" value="HAD_sf"/>
</dbReference>
<dbReference type="InterPro" id="IPR036412">
    <property type="entry name" value="HAD-like_sf"/>
</dbReference>
<dbReference type="RefSeq" id="WP_184747245.1">
    <property type="nucleotide sequence ID" value="NZ_JACHGJ010000005.1"/>
</dbReference>
<dbReference type="NCBIfam" id="TIGR01549">
    <property type="entry name" value="HAD-SF-IA-v1"/>
    <property type="match status" value="1"/>
</dbReference>
<accession>A0A841RAM6</accession>
<comment type="caution">
    <text evidence="5">The sequence shown here is derived from an EMBL/GenBank/DDBJ whole genome shotgun (WGS) entry which is preliminary data.</text>
</comment>
<dbReference type="GO" id="GO:0008967">
    <property type="term" value="F:phosphoglycolate phosphatase activity"/>
    <property type="evidence" value="ECO:0007669"/>
    <property type="project" value="UniProtKB-EC"/>
</dbReference>
<dbReference type="InterPro" id="IPR050155">
    <property type="entry name" value="HAD-like_hydrolase_sf"/>
</dbReference>
<dbReference type="PANTHER" id="PTHR43434">
    <property type="entry name" value="PHOSPHOGLYCOLATE PHOSPHATASE"/>
    <property type="match status" value="1"/>
</dbReference>
<comment type="pathway">
    <text evidence="2">Organic acid metabolism; glycolate biosynthesis; glycolate from 2-phosphoglycolate: step 1/1.</text>
</comment>
<name>A0A841RAM6_9SPIO</name>
<evidence type="ECO:0000256" key="4">
    <source>
        <dbReference type="ARBA" id="ARBA00013078"/>
    </source>
</evidence>
<dbReference type="Gene3D" id="1.10.150.240">
    <property type="entry name" value="Putative phosphatase, domain 2"/>
    <property type="match status" value="1"/>
</dbReference>
<gene>
    <name evidence="5" type="ORF">HNR50_002668</name>
</gene>
<dbReference type="PRINTS" id="PR00413">
    <property type="entry name" value="HADHALOGNASE"/>
</dbReference>
<sequence length="219" mass="24140">MKYKAVIFDMDGTLLDTIDDIADASNRILKEMGYPEHPRESYFMFVGNGARKLIDRALPEEVVTDELVDRLLSEFRVGYRSIQYNKTDLYEGIGDMLSKLKALRIPMAIVSNKPDEMVKEIADHYFDPGLFVSIAGQKDHIPAKPDPQGAFAAARDLGVSPDECLFVGDSSVDMDTALNAGMTGVGVSWGFRSVEELKAHKAAFIIDAPGQLLSLFSEA</sequence>
<dbReference type="Proteomes" id="UP000587760">
    <property type="component" value="Unassembled WGS sequence"/>
</dbReference>
<evidence type="ECO:0000256" key="1">
    <source>
        <dbReference type="ARBA" id="ARBA00000830"/>
    </source>
</evidence>
<dbReference type="InterPro" id="IPR041492">
    <property type="entry name" value="HAD_2"/>
</dbReference>
<dbReference type="PANTHER" id="PTHR43434:SF1">
    <property type="entry name" value="PHOSPHOGLYCOLATE PHOSPHATASE"/>
    <property type="match status" value="1"/>
</dbReference>
<dbReference type="EMBL" id="JACHGJ010000005">
    <property type="protein sequence ID" value="MBB6480995.1"/>
    <property type="molecule type" value="Genomic_DNA"/>
</dbReference>
<evidence type="ECO:0000313" key="5">
    <source>
        <dbReference type="EMBL" id="MBB6480995.1"/>
    </source>
</evidence>
<evidence type="ECO:0000256" key="2">
    <source>
        <dbReference type="ARBA" id="ARBA00004818"/>
    </source>
</evidence>
<comment type="similarity">
    <text evidence="3">Belongs to the HAD-like hydrolase superfamily. CbbY/CbbZ/Gph/YieH family.</text>
</comment>
<evidence type="ECO:0000256" key="3">
    <source>
        <dbReference type="ARBA" id="ARBA00006171"/>
    </source>
</evidence>
<comment type="catalytic activity">
    <reaction evidence="1">
        <text>2-phosphoglycolate + H2O = glycolate + phosphate</text>
        <dbReference type="Rhea" id="RHEA:14369"/>
        <dbReference type="ChEBI" id="CHEBI:15377"/>
        <dbReference type="ChEBI" id="CHEBI:29805"/>
        <dbReference type="ChEBI" id="CHEBI:43474"/>
        <dbReference type="ChEBI" id="CHEBI:58033"/>
        <dbReference type="EC" id="3.1.3.18"/>
    </reaction>
</comment>
<dbReference type="AlphaFoldDB" id="A0A841RAM6"/>
<dbReference type="GO" id="GO:0005829">
    <property type="term" value="C:cytosol"/>
    <property type="evidence" value="ECO:0007669"/>
    <property type="project" value="TreeGrafter"/>
</dbReference>
<dbReference type="EC" id="3.1.3.18" evidence="4"/>
<keyword evidence="5" id="KW-0378">Hydrolase</keyword>
<organism evidence="5 6">
    <name type="scientific">Spirochaeta isovalerica</name>
    <dbReference type="NCBI Taxonomy" id="150"/>
    <lineage>
        <taxon>Bacteria</taxon>
        <taxon>Pseudomonadati</taxon>
        <taxon>Spirochaetota</taxon>
        <taxon>Spirochaetia</taxon>
        <taxon>Spirochaetales</taxon>
        <taxon>Spirochaetaceae</taxon>
        <taxon>Spirochaeta</taxon>
    </lineage>
</organism>
<dbReference type="SFLD" id="SFLDG01135">
    <property type="entry name" value="C1.5.6:_HAD__Beta-PGM__Phospha"/>
    <property type="match status" value="1"/>
</dbReference>
<dbReference type="SUPFAM" id="SSF56784">
    <property type="entry name" value="HAD-like"/>
    <property type="match status" value="1"/>
</dbReference>
<dbReference type="SFLD" id="SFLDS00003">
    <property type="entry name" value="Haloacid_Dehalogenase"/>
    <property type="match status" value="1"/>
</dbReference>
<dbReference type="SFLD" id="SFLDG01129">
    <property type="entry name" value="C1.5:_HAD__Beta-PGM__Phosphata"/>
    <property type="match status" value="1"/>
</dbReference>
<dbReference type="InterPro" id="IPR006439">
    <property type="entry name" value="HAD-SF_hydro_IA"/>
</dbReference>
<dbReference type="InterPro" id="IPR023198">
    <property type="entry name" value="PGP-like_dom2"/>
</dbReference>
<dbReference type="Pfam" id="PF13419">
    <property type="entry name" value="HAD_2"/>
    <property type="match status" value="1"/>
</dbReference>